<dbReference type="SUPFAM" id="SSF55961">
    <property type="entry name" value="Bet v1-like"/>
    <property type="match status" value="1"/>
</dbReference>
<keyword evidence="6" id="KW-1185">Reference proteome</keyword>
<dbReference type="OrthoDB" id="292693at2759"/>
<dbReference type="GO" id="GO:0048039">
    <property type="term" value="F:ubiquinone binding"/>
    <property type="evidence" value="ECO:0007669"/>
    <property type="project" value="InterPro"/>
</dbReference>
<protein>
    <submittedName>
        <fullName evidence="5">Coenzyme Q-binding protein-like protein</fullName>
    </submittedName>
</protein>
<dbReference type="PANTHER" id="PTHR12901">
    <property type="entry name" value="SPERM PROTEIN HOMOLOG"/>
    <property type="match status" value="1"/>
</dbReference>
<dbReference type="InterPro" id="IPR044996">
    <property type="entry name" value="COQ10-like"/>
</dbReference>
<dbReference type="HOGENOM" id="CLU_079653_1_1_1"/>
<dbReference type="Proteomes" id="UP000029964">
    <property type="component" value="Unassembled WGS sequence"/>
</dbReference>
<comment type="subunit">
    <text evidence="2">Interacts with coenzyme Q.</text>
</comment>
<sequence length="228" mass="24755">MATRVAVSRMHMRATRFPVPNGAASSTATAILPPLLHRRPFFSLPGSPESATQHLSATRTLPYPLPPLYELIADVDSYSSFVPYCSHSRVTQWSAPNDQPNNSDLWAGRRWPTRADLHVGWGSFNEVFTSRLRCVPGASVEAVSGGVVDGDGQEQASAVFKSLVTRWSVREAAGSTTGAPRTEVHLSIRYQFANPLYAAVSAAVSDRVAAVMIEAFEERARTQLGGKK</sequence>
<dbReference type="AlphaFoldDB" id="A0A086TA55"/>
<gene>
    <name evidence="5" type="ORF">ACRE_029230</name>
</gene>
<reference evidence="6" key="1">
    <citation type="journal article" date="2014" name="Genome Announc.">
        <title>Genome sequence and annotation of Acremonium chrysogenum, producer of the beta-lactam antibiotic cephalosporin C.</title>
        <authorList>
            <person name="Terfehr D."/>
            <person name="Dahlmann T.A."/>
            <person name="Specht T."/>
            <person name="Zadra I."/>
            <person name="Kuernsteiner H."/>
            <person name="Kueck U."/>
        </authorList>
    </citation>
    <scope>NUCLEOTIDE SEQUENCE [LARGE SCALE GENOMIC DNA]</scope>
    <source>
        <strain evidence="6">ATCC 11550 / CBS 779.69 / DSM 880 / IAM 14645 / JCM 23072 / IMI 49137</strain>
    </source>
</reference>
<evidence type="ECO:0000256" key="3">
    <source>
        <dbReference type="ARBA" id="ARBA00024947"/>
    </source>
</evidence>
<evidence type="ECO:0000313" key="6">
    <source>
        <dbReference type="Proteomes" id="UP000029964"/>
    </source>
</evidence>
<dbReference type="Pfam" id="PF03364">
    <property type="entry name" value="Polyketide_cyc"/>
    <property type="match status" value="1"/>
</dbReference>
<evidence type="ECO:0000313" key="5">
    <source>
        <dbReference type="EMBL" id="KFH46237.1"/>
    </source>
</evidence>
<dbReference type="GO" id="GO:0005739">
    <property type="term" value="C:mitochondrion"/>
    <property type="evidence" value="ECO:0007669"/>
    <property type="project" value="TreeGrafter"/>
</dbReference>
<dbReference type="CDD" id="cd07813">
    <property type="entry name" value="COQ10p_like"/>
    <property type="match status" value="1"/>
</dbReference>
<dbReference type="InterPro" id="IPR005031">
    <property type="entry name" value="COQ10_START"/>
</dbReference>
<comment type="function">
    <text evidence="3">Required for the function of coenzyme Q in the respiratory chain. May serve as a chaperone or may be involved in the transport of Q6 from its site of synthesis to the catalytic sites of the respiratory complexes.</text>
</comment>
<organism evidence="5 6">
    <name type="scientific">Hapsidospora chrysogenum (strain ATCC 11550 / CBS 779.69 / DSM 880 / IAM 14645 / JCM 23072 / IMI 49137)</name>
    <name type="common">Acremonium chrysogenum</name>
    <dbReference type="NCBI Taxonomy" id="857340"/>
    <lineage>
        <taxon>Eukaryota</taxon>
        <taxon>Fungi</taxon>
        <taxon>Dikarya</taxon>
        <taxon>Ascomycota</taxon>
        <taxon>Pezizomycotina</taxon>
        <taxon>Sordariomycetes</taxon>
        <taxon>Hypocreomycetidae</taxon>
        <taxon>Hypocreales</taxon>
        <taxon>Bionectriaceae</taxon>
        <taxon>Hapsidospora</taxon>
    </lineage>
</organism>
<evidence type="ECO:0000256" key="2">
    <source>
        <dbReference type="ARBA" id="ARBA00011814"/>
    </source>
</evidence>
<dbReference type="PANTHER" id="PTHR12901:SF10">
    <property type="entry name" value="COENZYME Q-BINDING PROTEIN COQ10, MITOCHONDRIAL"/>
    <property type="match status" value="1"/>
</dbReference>
<comment type="caution">
    <text evidence="5">The sequence shown here is derived from an EMBL/GenBank/DDBJ whole genome shotgun (WGS) entry which is preliminary data.</text>
</comment>
<name>A0A086TA55_HAPC1</name>
<evidence type="ECO:0000259" key="4">
    <source>
        <dbReference type="Pfam" id="PF03364"/>
    </source>
</evidence>
<feature type="domain" description="Coenzyme Q-binding protein COQ10 START" evidence="4">
    <location>
        <begin position="61"/>
        <end position="217"/>
    </location>
</feature>
<dbReference type="EMBL" id="JPKY01000021">
    <property type="protein sequence ID" value="KFH46237.1"/>
    <property type="molecule type" value="Genomic_DNA"/>
</dbReference>
<dbReference type="InterPro" id="IPR023393">
    <property type="entry name" value="START-like_dom_sf"/>
</dbReference>
<dbReference type="STRING" id="857340.A0A086TA55"/>
<dbReference type="Gene3D" id="3.30.530.20">
    <property type="match status" value="1"/>
</dbReference>
<accession>A0A086TA55</accession>
<dbReference type="GO" id="GO:0045333">
    <property type="term" value="P:cellular respiration"/>
    <property type="evidence" value="ECO:0007669"/>
    <property type="project" value="InterPro"/>
</dbReference>
<proteinExistence type="inferred from homology"/>
<comment type="similarity">
    <text evidence="1">Belongs to the COQ10 family.</text>
</comment>
<evidence type="ECO:0000256" key="1">
    <source>
        <dbReference type="ARBA" id="ARBA00006885"/>
    </source>
</evidence>